<evidence type="ECO:0008006" key="5">
    <source>
        <dbReference type="Google" id="ProtNLM"/>
    </source>
</evidence>
<keyword evidence="2" id="KW-0472">Membrane</keyword>
<dbReference type="InterPro" id="IPR014756">
    <property type="entry name" value="Ig_E-set"/>
</dbReference>
<dbReference type="STRING" id="1963862.B4O97_16215"/>
<dbReference type="Pfam" id="PF17957">
    <property type="entry name" value="Big_7"/>
    <property type="match status" value="3"/>
</dbReference>
<feature type="region of interest" description="Disordered" evidence="1">
    <location>
        <begin position="2774"/>
        <end position="2800"/>
    </location>
</feature>
<dbReference type="Proteomes" id="UP000192343">
    <property type="component" value="Unassembled WGS sequence"/>
</dbReference>
<dbReference type="RefSeq" id="WP_083052453.1">
    <property type="nucleotide sequence ID" value="NZ_MWQY01000022.1"/>
</dbReference>
<protein>
    <recommendedName>
        <fullName evidence="5">Ig-like domain-containing protein</fullName>
    </recommendedName>
</protein>
<sequence>MTRYNGKRERGKPPKGILYLYGAAVFFILALLLSTCDLFSPGLGDSVDINAPRLDILSHGNGDYVSGVIQLSGTAEDDQGIKSVRIQGPGIEENATYSSGNWSGSVDTALMDDGEYEFILTALDTTGKSAKISLYLIVDNNPPTVMITSPTSYSTREFNQFFTLKGEAVDTTRVQRVLISLYDQDGTPVITDVLATGTSSWYYPFDSESLGIGSGGPEDYYFVVEAEDFSGNYNPYFYHFDDIVAITNPGQTPPIIEELHAADYKGIPINAGVLASDYTLTRKNTSPGEQLLVTFYQDSDKPYFLEIIPSFDNNAAGNVLGMPQRLSFFAEDDDGIKNDTLEIEIFDSGDNPVESANWEDFTVTGTQWTYETNLPDGEYYYTLYVEDILGKPNELAPNLASFRVSSFAPVVQVTSPTQGSFIGDAGSVTVTAKVTGLGSGEVWLDWDNDGDYELRMNQTGADTFTADLSEGVSVGTAPFDSEIFDLTQNGELPVSVRAGTVGNYGYGNLQLISDIEPPSGNISSPAEDEVINGVFTLRGGAQDVQADGYTGYVRTVYLHVGAAPSNPVFPDDFTDLSQDYTWSYNLDTAVPGDGLYTLSLVVEDAAGNSSSPISRDFEILQSSDLPIISLSNLTVGGAADENPLGRDPSIVGLVEDDDSVDVSTIEIQVDGGAWTPVSKVPSGDRNIASWSHVLSGISQGEHSMQIRVRDIGGNLSILPLTGFIVDYGPPDLSISAPTNNAVFNTDFSIDISAADANGLKLVKIIFNGSEEYVLLEDAAEPYDQLSYDGSYSFSVDAGGDDDGEYTYQVIAVDASDGTTTLDRGVIVDASPPILVIEQPADSTVVNGAAVNVRGTTNDNRSVAGVYADINPVGSSPDTDILDWDFIADGTYTWSFDFSSLELNSSDVPLEYIISVRAVDGAGNISGEYARSVHIDQGSDRPEIGFNDLDKDETTATNNVLTGAVSLVGTIEDDDSIDPGLFFGSAIEISLDGAPWEPVSGPPSSSGRLVAWKHDISALSEGLHRVKLRVRDSQSDGTSGASSIAPEYSTNFNWNIEDSVDQSGIPFILNIGPPSLNILTPAGYSYNNSDVIISGTAVDANGVASVEISLDNGSSWDDLEVTPGTSINWQFNLPVSADGTDDGVYTCRVRALDAYGSEALQNVQFTVDASLPTAAINQPQGSDIVNGSLVFSGTGGDNISLAAAYYNIQESSLPEPDFPEDYTPLGGTYSWNGTFDTSPVSDGDYTLRVVSEDMAGNFSEVSSVVFTVDQESDRPVISFSSINQSGSFSENLLPGAKQVAGTIIDDDKVDVSTIQYRLYEENGTDLVSAISPDWMPISGAPSSDTTLATWLHTFGAGLSDGKYQVILRVADTLDAGAFSAGGYGWSESPMVKIAVDTANPGVTVTAPLNGGYTNDDFVLEGIASDASGVQRVQIQYGTAAPETLYEDSADPYETSVNWSDLYDVDTDAHSDDGILNYSITVTDVYGKITTTDRYISIDTVKPLIESLVLVNNDQTGGGIINGSALIQGAPQDQETLVTAVYLRIDTSLPDAPGPDPTVEGWELLAGTTSINKRFNSTLLTDSVPHAAYLIVEDRAGNRTAPGDYVLSFTPVQAGNAPELSLDTPDGSLLRYSDSISGTIRDDDGVDVDSIEISFDNGSSWYPVSSHSASNSTSVVFSHSLSDPGPGVSERIASYPVQVRAYDTGEDFLDDSQDVDPVSALSTGISLNVDNSEPAASISQISNGVSSSVTLQGIYVNDRFTLTGTASDGVRVAEVRAKLGGEASFAAVTDTGTDFSTWSWNRTGLNIGADSLVVNLEVEDVHGRTTAYSYTLLVDEDPPVVEFLTEPGTYHGELNIRGGASDTVMVSRVYLAHGTTQPSDPAGNDPESDVDYEALGSSYSWSYLLNTRDINNTDSDLTYYVTAIAVDGAGNISAREDLSFVINQGSDRPNISFSNITAGAAAVDNLLESNAKVLGSADDDDGLASLQFAVSEDDINYVPWTPVTTDGSTPVSVSGINLNWQNYVADLGEGIHYIKFRLRDTEYVDLSTPFNEVETPSVAFTIDTGAPALSVIDFEIDNAYAAGTVNKTATAGTLINNSFLMSGTAVDGTVLTDVEISTNGIDFVSVDTLNAPDWSHTVAIPRDGSMDGSLTLYISAVDQFSKSTTISLPVNIDTTEPDIIPTQPAGMDLADPPNVNGTVTLRGSVTEASAVTGFSAVGGISDDVLLSNSGTSLNWVLELDSDLYAGPLYATETVPGSSNIWRFPVDVSASDAAGNLGSEVFQVDIDPDSDKPQLYLTAPAASSSVAGAFIVQGTVSDDDDIQKVTIQVDLDDDGFYTSSLDLDGSGSSGDSDFEDESVPIDLSVTNGSWNILMNQSNELSKASLIAAGYAAADGWIRLRVIPYDVDNTRSGSPNLAGEAREVRIYIDSTAPLIEGQGEALPRPLNGSIVSGPMVELSARFKDDMPLTASRMQISYDGGVSFQSISDAGGSVTDNGLVDGYYEYDLELELDTTAAGGIVPGGNGILQAVLRVTDQTFKQNTLSIQLNVDNTLPTGSFNYKDDLSYIGTPPAEIYSFHGNSTSGGDYLLIGSAEDTGTISGIESVRVYFVKNGNFYNPTTGSTSAVSTADVPDMSGIEQMIPFTEDPSLLIDVDKRSERGLYDDDPADGDDDGFQESLLSKGTYDEWFVYFDTSIFPDGPMDMYTLVYDTAGNYVHQRVSIQIVNNPPEIESIEIDESGTLYSGLFKRTDSVYLKVNASDYEGINPASYTASVRGRRTAPNGLEDSTGVPAVGTTIDISDTGDGTNENDINLDISGWESGVQYTLRIEVLDTDDNLVQRDIELWVNNSDITPPVVEIDDLDQSNVTPLNGHIDEAGFSLNDGGSIIAAIASVSGDREFFVSTDLMGNGTVQPGWTAAFENGEWRGIADFDSGSGEVLLKSALDGTPAGDVTIQAGQADISGVVSFTGTAYDDTVVNDVEISFDSGITWYSVDSLTRIGGDDIAGYDYTWSYTINTADPSESVSWTTAALDQTVMVRATDGPNTGVLTPAGSSSDMNVDVVPYISEINRLTPGLKTNRSRFGRYSVYHNETDIQVVGFNLNPTTAGLYRDPAGSGTPDALTVSNIAPDFTSFELSIGGTSRSGWLGIRVDGVDAVNNVNSNQRSYNSTYGTDGNEADWNDDRYFFLFKVGEYFGPDPESSYSPQHPAMTIHPGTSRLFGAWSSYATSDVFFASGNTDAAAFRSRVYHTYDTAEHIDIAMDATSPTSTGRLALAWLANNSSDGNYSDGHISSFPYERNANFIDGDVDNDGAANLPANTEQWTRSFFDNWYYQGEGLSYDSELFQFSQVRTARYGANVHWAYHDRISNTLKYQYVSTANNDEAELQDWVNIDGTDTDTDGGENNRMVTGGIARTTDAGEFLSLALDEDYYPVIVYYDNIGKTLRLARTGSTAPQDDENQWTRQEVFLPDDPNKDFNGKHISAVVDDQGYLHISFWSDDTGYLYYIKSDNNPENGGAYSFGYSQIVDDTGTAGIYSDISLNRAPGTDEPYIAYLNSARMNTRDGIKLAFYDAVKGGWEYVVIANNTIVTEKRVSIEYVRGGSPDWQAAFGYASADRFELNYLMPEVP</sequence>
<dbReference type="SUPFAM" id="SSF81296">
    <property type="entry name" value="E set domains"/>
    <property type="match status" value="2"/>
</dbReference>
<name>A0A1Y1RUB1_9SPIO</name>
<evidence type="ECO:0000256" key="2">
    <source>
        <dbReference type="SAM" id="Phobius"/>
    </source>
</evidence>
<feature type="compositionally biased region" description="Low complexity" evidence="1">
    <location>
        <begin position="2789"/>
        <end position="2800"/>
    </location>
</feature>
<gene>
    <name evidence="3" type="ORF">B4O97_16215</name>
</gene>
<evidence type="ECO:0000313" key="3">
    <source>
        <dbReference type="EMBL" id="ORC32607.1"/>
    </source>
</evidence>
<dbReference type="InterPro" id="IPR013783">
    <property type="entry name" value="Ig-like_fold"/>
</dbReference>
<keyword evidence="2" id="KW-1133">Transmembrane helix</keyword>
<reference evidence="3 4" key="1">
    <citation type="submission" date="2017-03" db="EMBL/GenBank/DDBJ databases">
        <title>Draft Genome sequence of Marispirochaeta sp. strain JC444.</title>
        <authorList>
            <person name="Shivani Y."/>
            <person name="Subhash Y."/>
            <person name="Sasikala C."/>
            <person name="Ramana C."/>
        </authorList>
    </citation>
    <scope>NUCLEOTIDE SEQUENCE [LARGE SCALE GENOMIC DNA]</scope>
    <source>
        <strain evidence="3 4">JC444</strain>
    </source>
</reference>
<evidence type="ECO:0000313" key="4">
    <source>
        <dbReference type="Proteomes" id="UP000192343"/>
    </source>
</evidence>
<accession>A0A1Y1RUB1</accession>
<dbReference type="Gene3D" id="2.60.40.10">
    <property type="entry name" value="Immunoglobulins"/>
    <property type="match status" value="4"/>
</dbReference>
<dbReference type="OrthoDB" id="363270at2"/>
<dbReference type="Gene3D" id="2.60.40.650">
    <property type="match status" value="1"/>
</dbReference>
<keyword evidence="4" id="KW-1185">Reference proteome</keyword>
<keyword evidence="2" id="KW-0812">Transmembrane</keyword>
<proteinExistence type="predicted"/>
<comment type="caution">
    <text evidence="3">The sequence shown here is derived from an EMBL/GenBank/DDBJ whole genome shotgun (WGS) entry which is preliminary data.</text>
</comment>
<evidence type="ECO:0000256" key="1">
    <source>
        <dbReference type="SAM" id="MobiDB-lite"/>
    </source>
</evidence>
<feature type="transmembrane region" description="Helical" evidence="2">
    <location>
        <begin position="16"/>
        <end position="33"/>
    </location>
</feature>
<organism evidence="3 4">
    <name type="scientific">Marispirochaeta aestuarii</name>
    <dbReference type="NCBI Taxonomy" id="1963862"/>
    <lineage>
        <taxon>Bacteria</taxon>
        <taxon>Pseudomonadati</taxon>
        <taxon>Spirochaetota</taxon>
        <taxon>Spirochaetia</taxon>
        <taxon>Spirochaetales</taxon>
        <taxon>Spirochaetaceae</taxon>
        <taxon>Marispirochaeta</taxon>
    </lineage>
</organism>
<dbReference type="EMBL" id="MWQY01000022">
    <property type="protein sequence ID" value="ORC32607.1"/>
    <property type="molecule type" value="Genomic_DNA"/>
</dbReference>